<feature type="region of interest" description="Disordered" evidence="1">
    <location>
        <begin position="1"/>
        <end position="28"/>
    </location>
</feature>
<feature type="compositionally biased region" description="Basic and acidic residues" evidence="1">
    <location>
        <begin position="212"/>
        <end position="223"/>
    </location>
</feature>
<gene>
    <name evidence="2" type="ORF">IFM89_038902</name>
</gene>
<evidence type="ECO:0000313" key="2">
    <source>
        <dbReference type="EMBL" id="KAF9626728.1"/>
    </source>
</evidence>
<name>A0A835J424_9MAGN</name>
<dbReference type="EMBL" id="JADFTS010000001">
    <property type="protein sequence ID" value="KAF9626728.1"/>
    <property type="molecule type" value="Genomic_DNA"/>
</dbReference>
<evidence type="ECO:0000313" key="3">
    <source>
        <dbReference type="Proteomes" id="UP000631114"/>
    </source>
</evidence>
<proteinExistence type="predicted"/>
<reference evidence="2 3" key="1">
    <citation type="submission" date="2020-10" db="EMBL/GenBank/DDBJ databases">
        <title>The Coptis chinensis genome and diversification of protoberbering-type alkaloids.</title>
        <authorList>
            <person name="Wang B."/>
            <person name="Shu S."/>
            <person name="Song C."/>
            <person name="Liu Y."/>
        </authorList>
    </citation>
    <scope>NUCLEOTIDE SEQUENCE [LARGE SCALE GENOMIC DNA]</scope>
    <source>
        <strain evidence="2">HL-2020</strain>
        <tissue evidence="2">Leaf</tissue>
    </source>
</reference>
<keyword evidence="3" id="KW-1185">Reference proteome</keyword>
<feature type="region of interest" description="Disordered" evidence="1">
    <location>
        <begin position="143"/>
        <end position="223"/>
    </location>
</feature>
<feature type="compositionally biased region" description="Polar residues" evidence="1">
    <location>
        <begin position="157"/>
        <end position="190"/>
    </location>
</feature>
<protein>
    <submittedName>
        <fullName evidence="2">Uncharacterized protein</fullName>
    </submittedName>
</protein>
<dbReference type="AlphaFoldDB" id="A0A835J424"/>
<dbReference type="Proteomes" id="UP000631114">
    <property type="component" value="Unassembled WGS sequence"/>
</dbReference>
<evidence type="ECO:0000256" key="1">
    <source>
        <dbReference type="SAM" id="MobiDB-lite"/>
    </source>
</evidence>
<accession>A0A835J424</accession>
<sequence length="223" mass="24978">MGPRKEKLTPQVNGKNKATPDVVEKSAPTPRIKTDDAWKKCFIEMCLEEAIYCYKQKYPLASHFRNAPLANSKLLEFLFEPTVSYGDEGFNHKHPIPMVTPHNVHTIEVENIDSASEDNQIHGADYLDDHFSNVTYYEEYNPYISQDDHPSHVPSDNVPTSCAHSGTTPAPPKQTQVPTTSRAKSDAGSSKQKRKSDSPEPDLLVKSIGWRACRDGEDSNHGR</sequence>
<comment type="caution">
    <text evidence="2">The sequence shown here is derived from an EMBL/GenBank/DDBJ whole genome shotgun (WGS) entry which is preliminary data.</text>
</comment>
<organism evidence="2 3">
    <name type="scientific">Coptis chinensis</name>
    <dbReference type="NCBI Taxonomy" id="261450"/>
    <lineage>
        <taxon>Eukaryota</taxon>
        <taxon>Viridiplantae</taxon>
        <taxon>Streptophyta</taxon>
        <taxon>Embryophyta</taxon>
        <taxon>Tracheophyta</taxon>
        <taxon>Spermatophyta</taxon>
        <taxon>Magnoliopsida</taxon>
        <taxon>Ranunculales</taxon>
        <taxon>Ranunculaceae</taxon>
        <taxon>Coptidoideae</taxon>
        <taxon>Coptis</taxon>
    </lineage>
</organism>